<dbReference type="RefSeq" id="XP_009546421.1">
    <property type="nucleotide sequence ID" value="XM_009548126.1"/>
</dbReference>
<proteinExistence type="predicted"/>
<dbReference type="GeneID" id="20666045"/>
<dbReference type="EMBL" id="KI925458">
    <property type="protein sequence ID" value="ETW81820.1"/>
    <property type="molecule type" value="Genomic_DNA"/>
</dbReference>
<dbReference type="Proteomes" id="UP000030671">
    <property type="component" value="Unassembled WGS sequence"/>
</dbReference>
<evidence type="ECO:0000256" key="1">
    <source>
        <dbReference type="SAM" id="MobiDB-lite"/>
    </source>
</evidence>
<organism evidence="2 3">
    <name type="scientific">Heterobasidion irregulare (strain TC 32-1)</name>
    <dbReference type="NCBI Taxonomy" id="747525"/>
    <lineage>
        <taxon>Eukaryota</taxon>
        <taxon>Fungi</taxon>
        <taxon>Dikarya</taxon>
        <taxon>Basidiomycota</taxon>
        <taxon>Agaricomycotina</taxon>
        <taxon>Agaricomycetes</taxon>
        <taxon>Russulales</taxon>
        <taxon>Bondarzewiaceae</taxon>
        <taxon>Heterobasidion</taxon>
        <taxon>Heterobasidion annosum species complex</taxon>
    </lineage>
</organism>
<feature type="compositionally biased region" description="Polar residues" evidence="1">
    <location>
        <begin position="36"/>
        <end position="45"/>
    </location>
</feature>
<dbReference type="InParanoid" id="W4K907"/>
<sequence>MDNSAHYDPLAFSQYSPHRPLDSAISLSSWHHHQHSPTSASSPPDQSRMYPIINNPINHIDYTSPQFVHQPPSAFLPQHDDDPSLNPSHALNLDAPQLQSSIGPTRVLTRRQRAAQAHPHPARPGPVNDLGLSGENHD</sequence>
<feature type="compositionally biased region" description="Polar residues" evidence="1">
    <location>
        <begin position="55"/>
        <end position="67"/>
    </location>
</feature>
<evidence type="ECO:0000313" key="3">
    <source>
        <dbReference type="Proteomes" id="UP000030671"/>
    </source>
</evidence>
<reference evidence="2 3" key="1">
    <citation type="journal article" date="2012" name="New Phytol.">
        <title>Insight into trade-off between wood decay and parasitism from the genome of a fungal forest pathogen.</title>
        <authorList>
            <person name="Olson A."/>
            <person name="Aerts A."/>
            <person name="Asiegbu F."/>
            <person name="Belbahri L."/>
            <person name="Bouzid O."/>
            <person name="Broberg A."/>
            <person name="Canback B."/>
            <person name="Coutinho P.M."/>
            <person name="Cullen D."/>
            <person name="Dalman K."/>
            <person name="Deflorio G."/>
            <person name="van Diepen L.T."/>
            <person name="Dunand C."/>
            <person name="Duplessis S."/>
            <person name="Durling M."/>
            <person name="Gonthier P."/>
            <person name="Grimwood J."/>
            <person name="Fossdal C.G."/>
            <person name="Hansson D."/>
            <person name="Henrissat B."/>
            <person name="Hietala A."/>
            <person name="Himmelstrand K."/>
            <person name="Hoffmeister D."/>
            <person name="Hogberg N."/>
            <person name="James T.Y."/>
            <person name="Karlsson M."/>
            <person name="Kohler A."/>
            <person name="Kues U."/>
            <person name="Lee Y.H."/>
            <person name="Lin Y.C."/>
            <person name="Lind M."/>
            <person name="Lindquist E."/>
            <person name="Lombard V."/>
            <person name="Lucas S."/>
            <person name="Lunden K."/>
            <person name="Morin E."/>
            <person name="Murat C."/>
            <person name="Park J."/>
            <person name="Raffaello T."/>
            <person name="Rouze P."/>
            <person name="Salamov A."/>
            <person name="Schmutz J."/>
            <person name="Solheim H."/>
            <person name="Stahlberg J."/>
            <person name="Velez H."/>
            <person name="de Vries R.P."/>
            <person name="Wiebenga A."/>
            <person name="Woodward S."/>
            <person name="Yakovlev I."/>
            <person name="Garbelotto M."/>
            <person name="Martin F."/>
            <person name="Grigoriev I.V."/>
            <person name="Stenlid J."/>
        </authorList>
    </citation>
    <scope>NUCLEOTIDE SEQUENCE [LARGE SCALE GENOMIC DNA]</scope>
    <source>
        <strain evidence="2 3">TC 32-1</strain>
    </source>
</reference>
<dbReference type="KEGG" id="hir:HETIRDRAFT_105110"/>
<feature type="region of interest" description="Disordered" evidence="1">
    <location>
        <begin position="28"/>
        <end position="138"/>
    </location>
</feature>
<name>W4K907_HETIT</name>
<feature type="non-terminal residue" evidence="2">
    <location>
        <position position="138"/>
    </location>
</feature>
<dbReference type="HOGENOM" id="CLU_1859991_0_0_1"/>
<protein>
    <submittedName>
        <fullName evidence="2">Uncharacterized protein</fullName>
    </submittedName>
</protein>
<keyword evidence="3" id="KW-1185">Reference proteome</keyword>
<dbReference type="AlphaFoldDB" id="W4K907"/>
<accession>W4K907</accession>
<gene>
    <name evidence="2" type="ORF">HETIRDRAFT_105110</name>
</gene>
<evidence type="ECO:0000313" key="2">
    <source>
        <dbReference type="EMBL" id="ETW81820.1"/>
    </source>
</evidence>